<sequence length="489" mass="53533">MSTEKKKTNVLLVTIAIFIATFLSAVEGTIVSTAMPTIVESLHGMKLMNWIYSIYLLTNAMTTPIWGKLADRMGRKPVFIAGLVIFIVGSSLCGLSQNMLTLIGFRALQGIGAGAITPVSFTMLADIYPIEERARIMGLNGSAWGIASIFAPLIGGFIVEKLTWHWIFFINVPIGLITLVMIMAYFHEDWKASKAPIDYVGSLSLMATLLFVLYAFQVIGEAPINYGLVIGLFVAAVIAFLMFVRTEKRVADPIIDLKLFENRTFVVQSLIAALVSGFLIGFDAYVPMWTQGILGLPATMAGFAVTPSSLMWIVGSFVAGRLFVKFAPKQILWGSLSFLLVATLLFANIPITTPFWFFFVIATICGIGFGITITTTTVTTQNSVAPNEVGVATSFNTLSRTLGQTLMVAIYGIVLNVNIARGIKQFPKVTNAMMNKFINPSTATSLPHNLLPQMHQILYTGIHHIYWLSVVVIILAFVANAFDRKQKIL</sequence>
<dbReference type="PANTHER" id="PTHR23501">
    <property type="entry name" value="MAJOR FACILITATOR SUPERFAMILY"/>
    <property type="match status" value="1"/>
</dbReference>
<dbReference type="EMBL" id="JQAT01000001">
    <property type="protein sequence ID" value="KRN29775.1"/>
    <property type="molecule type" value="Genomic_DNA"/>
</dbReference>
<feature type="transmembrane region" description="Helical" evidence="7">
    <location>
        <begin position="78"/>
        <end position="97"/>
    </location>
</feature>
<feature type="transmembrane region" description="Helical" evidence="7">
    <location>
        <begin position="137"/>
        <end position="158"/>
    </location>
</feature>
<dbReference type="InterPro" id="IPR004638">
    <property type="entry name" value="EmrB-like"/>
</dbReference>
<feature type="transmembrane region" description="Helical" evidence="7">
    <location>
        <begin position="464"/>
        <end position="482"/>
    </location>
</feature>
<dbReference type="STRING" id="81857.IV38_GL000665"/>
<evidence type="ECO:0000313" key="11">
    <source>
        <dbReference type="Proteomes" id="UP000051645"/>
    </source>
</evidence>
<organism evidence="10 11">
    <name type="scientific">Lactobacillus selangorensis</name>
    <dbReference type="NCBI Taxonomy" id="81857"/>
    <lineage>
        <taxon>Bacteria</taxon>
        <taxon>Bacillati</taxon>
        <taxon>Bacillota</taxon>
        <taxon>Bacilli</taxon>
        <taxon>Lactobacillales</taxon>
        <taxon>Lactobacillaceae</taxon>
        <taxon>Lactobacillus</taxon>
    </lineage>
</organism>
<dbReference type="Proteomes" id="UP000051645">
    <property type="component" value="Unassembled WGS sequence"/>
</dbReference>
<dbReference type="Gene3D" id="1.20.1250.20">
    <property type="entry name" value="MFS general substrate transporter like domains"/>
    <property type="match status" value="1"/>
</dbReference>
<evidence type="ECO:0000313" key="9">
    <source>
        <dbReference type="EMBL" id="KRN29775.1"/>
    </source>
</evidence>
<dbReference type="PROSITE" id="PS50850">
    <property type="entry name" value="MFS"/>
    <property type="match status" value="1"/>
</dbReference>
<proteinExistence type="predicted"/>
<evidence type="ECO:0000313" key="12">
    <source>
        <dbReference type="Proteomes" id="UP000051751"/>
    </source>
</evidence>
<dbReference type="RefSeq" id="WP_057768066.1">
    <property type="nucleotide sequence ID" value="NZ_JQAT01000001.1"/>
</dbReference>
<protein>
    <recommendedName>
        <fullName evidence="8">Major facilitator superfamily (MFS) profile domain-containing protein</fullName>
    </recommendedName>
</protein>
<feature type="transmembrane region" description="Helical" evidence="7">
    <location>
        <begin position="298"/>
        <end position="319"/>
    </location>
</feature>
<dbReference type="CDD" id="cd17502">
    <property type="entry name" value="MFS_Azr1_MDR_like"/>
    <property type="match status" value="1"/>
</dbReference>
<dbReference type="OrthoDB" id="9816041at2"/>
<feature type="transmembrane region" description="Helical" evidence="7">
    <location>
        <begin position="226"/>
        <end position="244"/>
    </location>
</feature>
<dbReference type="SUPFAM" id="SSF103473">
    <property type="entry name" value="MFS general substrate transporter"/>
    <property type="match status" value="1"/>
</dbReference>
<feature type="domain" description="Major facilitator superfamily (MFS) profile" evidence="8">
    <location>
        <begin position="13"/>
        <end position="488"/>
    </location>
</feature>
<dbReference type="PATRIC" id="fig|81857.3.peg.670"/>
<dbReference type="PRINTS" id="PR01036">
    <property type="entry name" value="TCRTETB"/>
</dbReference>
<dbReference type="AlphaFoldDB" id="A0A0R2FZP4"/>
<feature type="transmembrane region" description="Helical" evidence="7">
    <location>
        <begin position="331"/>
        <end position="349"/>
    </location>
</feature>
<keyword evidence="6 7" id="KW-0472">Membrane</keyword>
<evidence type="ECO:0000256" key="2">
    <source>
        <dbReference type="ARBA" id="ARBA00022448"/>
    </source>
</evidence>
<feature type="transmembrane region" description="Helical" evidence="7">
    <location>
        <begin position="405"/>
        <end position="423"/>
    </location>
</feature>
<dbReference type="Proteomes" id="UP000051751">
    <property type="component" value="Unassembled WGS sequence"/>
</dbReference>
<dbReference type="GO" id="GO:0022857">
    <property type="term" value="F:transmembrane transporter activity"/>
    <property type="evidence" value="ECO:0007669"/>
    <property type="project" value="InterPro"/>
</dbReference>
<feature type="transmembrane region" description="Helical" evidence="7">
    <location>
        <begin position="265"/>
        <end position="286"/>
    </location>
</feature>
<evidence type="ECO:0000259" key="8">
    <source>
        <dbReference type="PROSITE" id="PS50850"/>
    </source>
</evidence>
<dbReference type="InterPro" id="IPR011701">
    <property type="entry name" value="MFS"/>
</dbReference>
<keyword evidence="5 7" id="KW-1133">Transmembrane helix</keyword>
<comment type="caution">
    <text evidence="10">The sequence shown here is derived from an EMBL/GenBank/DDBJ whole genome shotgun (WGS) entry which is preliminary data.</text>
</comment>
<accession>A0A0R2FZP4</accession>
<dbReference type="Gene3D" id="1.20.1720.10">
    <property type="entry name" value="Multidrug resistance protein D"/>
    <property type="match status" value="1"/>
</dbReference>
<dbReference type="NCBIfam" id="TIGR00711">
    <property type="entry name" value="efflux_EmrB"/>
    <property type="match status" value="1"/>
</dbReference>
<feature type="transmembrane region" description="Helical" evidence="7">
    <location>
        <begin position="199"/>
        <end position="220"/>
    </location>
</feature>
<dbReference type="EMBL" id="JQAZ01000001">
    <property type="protein sequence ID" value="KRN33696.1"/>
    <property type="molecule type" value="Genomic_DNA"/>
</dbReference>
<evidence type="ECO:0000256" key="6">
    <source>
        <dbReference type="ARBA" id="ARBA00023136"/>
    </source>
</evidence>
<dbReference type="InterPro" id="IPR036259">
    <property type="entry name" value="MFS_trans_sf"/>
</dbReference>
<keyword evidence="3" id="KW-1003">Cell membrane</keyword>
<dbReference type="Pfam" id="PF07690">
    <property type="entry name" value="MFS_1"/>
    <property type="match status" value="1"/>
</dbReference>
<keyword evidence="2" id="KW-0813">Transport</keyword>
<dbReference type="PANTHER" id="PTHR23501:SF191">
    <property type="entry name" value="VACUOLAR BASIC AMINO ACID TRANSPORTER 4"/>
    <property type="match status" value="1"/>
</dbReference>
<keyword evidence="11" id="KW-1185">Reference proteome</keyword>
<dbReference type="InterPro" id="IPR020846">
    <property type="entry name" value="MFS_dom"/>
</dbReference>
<name>A0A0R2FZP4_9LACO</name>
<gene>
    <name evidence="9" type="ORF">IV38_GL000665</name>
    <name evidence="10" type="ORF">IV40_GL000003</name>
</gene>
<comment type="subcellular location">
    <subcellularLocation>
        <location evidence="1">Cell membrane</location>
        <topology evidence="1">Multi-pass membrane protein</topology>
    </subcellularLocation>
</comment>
<evidence type="ECO:0000256" key="7">
    <source>
        <dbReference type="SAM" id="Phobius"/>
    </source>
</evidence>
<feature type="transmembrane region" description="Helical" evidence="7">
    <location>
        <begin position="355"/>
        <end position="373"/>
    </location>
</feature>
<evidence type="ECO:0000256" key="4">
    <source>
        <dbReference type="ARBA" id="ARBA00022692"/>
    </source>
</evidence>
<reference evidence="11 12" key="1">
    <citation type="journal article" date="2015" name="Genome Announc.">
        <title>Expanding the biotechnology potential of lactobacilli through comparative genomics of 213 strains and associated genera.</title>
        <authorList>
            <person name="Sun Z."/>
            <person name="Harris H.M."/>
            <person name="McCann A."/>
            <person name="Guo C."/>
            <person name="Argimon S."/>
            <person name="Zhang W."/>
            <person name="Yang X."/>
            <person name="Jeffery I.B."/>
            <person name="Cooney J.C."/>
            <person name="Kagawa T.F."/>
            <person name="Liu W."/>
            <person name="Song Y."/>
            <person name="Salvetti E."/>
            <person name="Wrobel A."/>
            <person name="Rasinkangas P."/>
            <person name="Parkhill J."/>
            <person name="Rea M.C."/>
            <person name="O'Sullivan O."/>
            <person name="Ritari J."/>
            <person name="Douillard F.P."/>
            <person name="Paul Ross R."/>
            <person name="Yang R."/>
            <person name="Briner A.E."/>
            <person name="Felis G.E."/>
            <person name="de Vos W.M."/>
            <person name="Barrangou R."/>
            <person name="Klaenhammer T.R."/>
            <person name="Caufield P.W."/>
            <person name="Cui Y."/>
            <person name="Zhang H."/>
            <person name="O'Toole P.W."/>
        </authorList>
    </citation>
    <scope>NUCLEOTIDE SEQUENCE [LARGE SCALE GENOMIC DNA]</scope>
    <source>
        <strain evidence="9 12">ATCC BAA-66</strain>
        <strain evidence="10 11">DSM 13344</strain>
    </source>
</reference>
<dbReference type="GO" id="GO:0005886">
    <property type="term" value="C:plasma membrane"/>
    <property type="evidence" value="ECO:0007669"/>
    <property type="project" value="UniProtKB-SubCell"/>
</dbReference>
<feature type="transmembrane region" description="Helical" evidence="7">
    <location>
        <begin position="103"/>
        <end position="125"/>
    </location>
</feature>
<feature type="transmembrane region" description="Helical" evidence="7">
    <location>
        <begin position="164"/>
        <end position="187"/>
    </location>
</feature>
<evidence type="ECO:0000256" key="5">
    <source>
        <dbReference type="ARBA" id="ARBA00022989"/>
    </source>
</evidence>
<evidence type="ECO:0000256" key="3">
    <source>
        <dbReference type="ARBA" id="ARBA00022475"/>
    </source>
</evidence>
<evidence type="ECO:0000313" key="10">
    <source>
        <dbReference type="EMBL" id="KRN33696.1"/>
    </source>
</evidence>
<feature type="transmembrane region" description="Helical" evidence="7">
    <location>
        <begin position="47"/>
        <end position="66"/>
    </location>
</feature>
<evidence type="ECO:0000256" key="1">
    <source>
        <dbReference type="ARBA" id="ARBA00004651"/>
    </source>
</evidence>
<keyword evidence="4 7" id="KW-0812">Transmembrane</keyword>
<dbReference type="FunFam" id="1.20.1720.10:FF:000004">
    <property type="entry name" value="EmrB/QacA family drug resistance transporter"/>
    <property type="match status" value="1"/>
</dbReference>